<evidence type="ECO:0000256" key="1">
    <source>
        <dbReference type="ARBA" id="ARBA00007532"/>
    </source>
</evidence>
<dbReference type="InterPro" id="IPR023753">
    <property type="entry name" value="FAD/NAD-binding_dom"/>
</dbReference>
<dbReference type="InterPro" id="IPR036324">
    <property type="entry name" value="Mn/Fe_SOD_N_sf"/>
</dbReference>
<feature type="binding site" evidence="5">
    <location>
        <position position="59"/>
    </location>
    <ligand>
        <name>FAD</name>
        <dbReference type="ChEBI" id="CHEBI:57692"/>
    </ligand>
</feature>
<dbReference type="Gene3D" id="3.50.50.60">
    <property type="entry name" value="FAD/NAD(P)-binding domain"/>
    <property type="match status" value="2"/>
</dbReference>
<dbReference type="InterPro" id="IPR016156">
    <property type="entry name" value="FAD/NAD-linked_Rdtase_dimer_sf"/>
</dbReference>
<keyword evidence="2" id="KW-0285">Flavoprotein</keyword>
<dbReference type="PANTHER" id="PTHR43014">
    <property type="entry name" value="MERCURIC REDUCTASE"/>
    <property type="match status" value="1"/>
</dbReference>
<evidence type="ECO:0000313" key="9">
    <source>
        <dbReference type="EMBL" id="UZW76874.1"/>
    </source>
</evidence>
<dbReference type="RefSeq" id="WP_251812963.1">
    <property type="nucleotide sequence ID" value="NZ_CP101527.1"/>
</dbReference>
<organism evidence="9 10">
    <name type="scientific">Alkalimarinus sediminis</name>
    <dbReference type="NCBI Taxonomy" id="1632866"/>
    <lineage>
        <taxon>Bacteria</taxon>
        <taxon>Pseudomonadati</taxon>
        <taxon>Pseudomonadota</taxon>
        <taxon>Gammaproteobacteria</taxon>
        <taxon>Alteromonadales</taxon>
        <taxon>Alteromonadaceae</taxon>
        <taxon>Alkalimarinus</taxon>
    </lineage>
</organism>
<keyword evidence="5" id="KW-0520">NAD</keyword>
<dbReference type="SUPFAM" id="SSF51905">
    <property type="entry name" value="FAD/NAD(P)-binding domain"/>
    <property type="match status" value="1"/>
</dbReference>
<comment type="similarity">
    <text evidence="1">Belongs to the class-I pyridine nucleotide-disulfide oxidoreductase family.</text>
</comment>
<name>A0A9E8HW02_9ALTE</name>
<evidence type="ECO:0000313" key="10">
    <source>
        <dbReference type="Proteomes" id="UP001164472"/>
    </source>
</evidence>
<dbReference type="InterPro" id="IPR001100">
    <property type="entry name" value="Pyr_nuc-diS_OxRdtase"/>
</dbReference>
<evidence type="ECO:0000256" key="6">
    <source>
        <dbReference type="PIRSR" id="PIRSR000350-4"/>
    </source>
</evidence>
<evidence type="ECO:0000256" key="5">
    <source>
        <dbReference type="PIRSR" id="PIRSR000350-3"/>
    </source>
</evidence>
<dbReference type="Pfam" id="PF07992">
    <property type="entry name" value="Pyr_redox_2"/>
    <property type="match status" value="1"/>
</dbReference>
<evidence type="ECO:0000259" key="8">
    <source>
        <dbReference type="Pfam" id="PF07992"/>
    </source>
</evidence>
<dbReference type="Pfam" id="PF02852">
    <property type="entry name" value="Pyr_redox_dim"/>
    <property type="match status" value="1"/>
</dbReference>
<keyword evidence="3 5" id="KW-0274">FAD</keyword>
<dbReference type="PIRSF" id="PIRSF000350">
    <property type="entry name" value="Mercury_reductase_MerA"/>
    <property type="match status" value="1"/>
</dbReference>
<dbReference type="PRINTS" id="PR00411">
    <property type="entry name" value="PNDRDTASEI"/>
</dbReference>
<dbReference type="PRINTS" id="PR00368">
    <property type="entry name" value="FADPNR"/>
</dbReference>
<feature type="active site" description="Proton acceptor" evidence="4">
    <location>
        <position position="466"/>
    </location>
</feature>
<gene>
    <name evidence="9" type="ORF">NNL22_15315</name>
</gene>
<dbReference type="Proteomes" id="UP001164472">
    <property type="component" value="Chromosome"/>
</dbReference>
<dbReference type="GO" id="GO:0003955">
    <property type="term" value="F:NAD(P)H dehydrogenase (quinone) activity"/>
    <property type="evidence" value="ECO:0007669"/>
    <property type="project" value="TreeGrafter"/>
</dbReference>
<feature type="binding site" evidence="5">
    <location>
        <begin position="152"/>
        <end position="154"/>
    </location>
    <ligand>
        <name>FAD</name>
        <dbReference type="ChEBI" id="CHEBI:57692"/>
    </ligand>
</feature>
<dbReference type="KEGG" id="asem:NNL22_15315"/>
<feature type="binding site" evidence="5">
    <location>
        <position position="283"/>
    </location>
    <ligand>
        <name>NAD(+)</name>
        <dbReference type="ChEBI" id="CHEBI:57540"/>
    </ligand>
</feature>
<keyword evidence="10" id="KW-1185">Reference proteome</keyword>
<dbReference type="EC" id="1.8.1.4" evidence="9"/>
<sequence>MQSDNAANTKQNVDVAIIGAGTAGLGAYRAAKAQTDNVILIEGGPYGTTCARVGCMPSKLLIAAAEAAHSIEKAPVFGVSAGPVKVDGRAVMQRVRSERDRFTGFVVESVEGIPAEDRLRGFAEFLDDHRLKVSLESGGEIELNAERIVIATGSRPVYPASFQALDDRLLINDSVFELETLPESVAIFGPGVIGLELGQSLSRLGVNVRVFGIGGGLGATRDPEIREYARQAFNEEFYLDPDAKVKGMERVEGDGRTQVEIAYTHQEKGEVIERFDYVLAATGRKPNVDNLGLDKTSLMLDDRGVPVFDRYTLQTQLKDAGSSSHIFIAGDANNDIPLLHEAADEGRIAGQNAGGFPRVLAGRRRAPIAVVFTDPQIAAVGLTLDQVKERCHTCYATGKVSFEDQGRSRVMAKNKGMLKVYGEQGSGLFLGAEMFGPAAEHIAHLLSWAVQKRMTVSEMLDMPFYHPVIEEGVRTALRDLNHNLHIGPDVIERCLDCGPGA</sequence>
<dbReference type="EMBL" id="CP101527">
    <property type="protein sequence ID" value="UZW76874.1"/>
    <property type="molecule type" value="Genomic_DNA"/>
</dbReference>
<dbReference type="NCBIfam" id="NF004939">
    <property type="entry name" value="PRK06292.1-1"/>
    <property type="match status" value="1"/>
</dbReference>
<reference evidence="9" key="1">
    <citation type="submission" date="2022-07" db="EMBL/GenBank/DDBJ databases">
        <title>Alkalimarinus sp. nov., isolated from gut of a Alitta virens.</title>
        <authorList>
            <person name="Yang A.I."/>
            <person name="Shin N.-R."/>
        </authorList>
    </citation>
    <scope>NUCLEOTIDE SEQUENCE</scope>
    <source>
        <strain evidence="9">FA028</strain>
    </source>
</reference>
<evidence type="ECO:0000259" key="7">
    <source>
        <dbReference type="Pfam" id="PF02852"/>
    </source>
</evidence>
<keyword evidence="5" id="KW-0547">Nucleotide-binding</keyword>
<dbReference type="GO" id="GO:0050660">
    <property type="term" value="F:flavin adenine dinucleotide binding"/>
    <property type="evidence" value="ECO:0007669"/>
    <property type="project" value="TreeGrafter"/>
</dbReference>
<evidence type="ECO:0000256" key="2">
    <source>
        <dbReference type="ARBA" id="ARBA00022630"/>
    </source>
</evidence>
<keyword evidence="9" id="KW-0560">Oxidoreductase</keyword>
<dbReference type="Gene3D" id="3.30.390.30">
    <property type="match status" value="1"/>
</dbReference>
<dbReference type="SUPFAM" id="SSF55424">
    <property type="entry name" value="FAD/NAD-linked reductases, dimerisation (C-terminal) domain"/>
    <property type="match status" value="1"/>
</dbReference>
<feature type="domain" description="FAD/NAD(P)-binding" evidence="8">
    <location>
        <begin position="14"/>
        <end position="346"/>
    </location>
</feature>
<feature type="domain" description="Pyridine nucleotide-disulphide oxidoreductase dimerisation" evidence="7">
    <location>
        <begin position="369"/>
        <end position="476"/>
    </location>
</feature>
<evidence type="ECO:0000256" key="4">
    <source>
        <dbReference type="PIRSR" id="PIRSR000350-2"/>
    </source>
</evidence>
<dbReference type="AlphaFoldDB" id="A0A9E8HW02"/>
<dbReference type="InterPro" id="IPR036188">
    <property type="entry name" value="FAD/NAD-bd_sf"/>
</dbReference>
<evidence type="ECO:0000256" key="3">
    <source>
        <dbReference type="ARBA" id="ARBA00022827"/>
    </source>
</evidence>
<accession>A0A9E8HW02</accession>
<dbReference type="GO" id="GO:0004148">
    <property type="term" value="F:dihydrolipoyl dehydrogenase (NADH) activity"/>
    <property type="evidence" value="ECO:0007669"/>
    <property type="project" value="UniProtKB-EC"/>
</dbReference>
<feature type="disulfide bond" description="Redox-active" evidence="6">
    <location>
        <begin position="50"/>
        <end position="55"/>
    </location>
</feature>
<feature type="binding site" evidence="5">
    <location>
        <position position="331"/>
    </location>
    <ligand>
        <name>FAD</name>
        <dbReference type="ChEBI" id="CHEBI:57692"/>
    </ligand>
</feature>
<feature type="binding site" evidence="5">
    <location>
        <begin position="189"/>
        <end position="196"/>
    </location>
    <ligand>
        <name>NAD(+)</name>
        <dbReference type="ChEBI" id="CHEBI:57540"/>
    </ligand>
</feature>
<comment type="cofactor">
    <cofactor evidence="5">
        <name>FAD</name>
        <dbReference type="ChEBI" id="CHEBI:57692"/>
    </cofactor>
    <text evidence="5">Binds 1 FAD per subunit.</text>
</comment>
<dbReference type="Gene3D" id="1.10.287.990">
    <property type="entry name" value="Fe,Mn superoxide dismutase (SOD) domain"/>
    <property type="match status" value="1"/>
</dbReference>
<dbReference type="InterPro" id="IPR004099">
    <property type="entry name" value="Pyr_nucl-diS_OxRdtase_dimer"/>
</dbReference>
<proteinExistence type="inferred from homology"/>
<protein>
    <submittedName>
        <fullName evidence="9">Dihydrolipoyl dehydrogenase</fullName>
        <ecNumber evidence="9">1.8.1.4</ecNumber>
    </submittedName>
</protein>
<dbReference type="PANTHER" id="PTHR43014:SF4">
    <property type="entry name" value="PYRIDINE NUCLEOTIDE-DISULFIDE OXIDOREDUCTASE RCLA-RELATED"/>
    <property type="match status" value="1"/>
</dbReference>